<evidence type="ECO:0000313" key="7">
    <source>
        <dbReference type="EMBL" id="KAJ0986848.1"/>
    </source>
</evidence>
<dbReference type="AlphaFoldDB" id="A0A9D5D822"/>
<organism evidence="7 9">
    <name type="scientific">Dioscorea zingiberensis</name>
    <dbReference type="NCBI Taxonomy" id="325984"/>
    <lineage>
        <taxon>Eukaryota</taxon>
        <taxon>Viridiplantae</taxon>
        <taxon>Streptophyta</taxon>
        <taxon>Embryophyta</taxon>
        <taxon>Tracheophyta</taxon>
        <taxon>Spermatophyta</taxon>
        <taxon>Magnoliopsida</taxon>
        <taxon>Liliopsida</taxon>
        <taxon>Dioscoreales</taxon>
        <taxon>Dioscoreaceae</taxon>
        <taxon>Dioscorea</taxon>
    </lineage>
</organism>
<gene>
    <name evidence="7" type="ORF">J5N97_005204</name>
    <name evidence="8" type="ORF">J5N97_005221</name>
</gene>
<sequence length="105" mass="12350">MAESLVSRVVFKLSELLSQEEFILTLHGRQLHDELSWIRDELLSMKCFLKDAEAKGRRDDDQLVRDWVENVIRVAFEAEDTIDNFLFKIKPHRQLQGFTACINRS</sequence>
<evidence type="ECO:0000256" key="5">
    <source>
        <dbReference type="ARBA" id="ARBA00022821"/>
    </source>
</evidence>
<keyword evidence="9" id="KW-1185">Reference proteome</keyword>
<comment type="caution">
    <text evidence="7">The sequence shown here is derived from an EMBL/GenBank/DDBJ whole genome shotgun (WGS) entry which is preliminary data.</text>
</comment>
<dbReference type="OrthoDB" id="3027644at2759"/>
<keyword evidence="4" id="KW-0547">Nucleotide-binding</keyword>
<dbReference type="EMBL" id="JAGGNH010000001">
    <property type="protein sequence ID" value="KAJ0986865.1"/>
    <property type="molecule type" value="Genomic_DNA"/>
</dbReference>
<dbReference type="Proteomes" id="UP001085076">
    <property type="component" value="Miscellaneous, Linkage group lg01"/>
</dbReference>
<evidence type="ECO:0000313" key="9">
    <source>
        <dbReference type="Proteomes" id="UP001085076"/>
    </source>
</evidence>
<name>A0A9D5D822_9LILI</name>
<keyword evidence="3" id="KW-0677">Repeat</keyword>
<feature type="domain" description="Disease resistance N-terminal" evidence="6">
    <location>
        <begin position="6"/>
        <end position="94"/>
    </location>
</feature>
<comment type="similarity">
    <text evidence="1">Belongs to the disease resistance NB-LRR family.</text>
</comment>
<dbReference type="EMBL" id="JAGGNH010000001">
    <property type="protein sequence ID" value="KAJ0986848.1"/>
    <property type="molecule type" value="Genomic_DNA"/>
</dbReference>
<dbReference type="Pfam" id="PF18052">
    <property type="entry name" value="Rx_N"/>
    <property type="match status" value="1"/>
</dbReference>
<dbReference type="GO" id="GO:0006952">
    <property type="term" value="P:defense response"/>
    <property type="evidence" value="ECO:0007669"/>
    <property type="project" value="UniProtKB-KW"/>
</dbReference>
<evidence type="ECO:0000256" key="4">
    <source>
        <dbReference type="ARBA" id="ARBA00022741"/>
    </source>
</evidence>
<dbReference type="InterPro" id="IPR038005">
    <property type="entry name" value="RX-like_CC"/>
</dbReference>
<reference evidence="7" key="2">
    <citation type="journal article" date="2022" name="Hortic Res">
        <title>The genome of Dioscorea zingiberensis sheds light on the biosynthesis, origin and evolution of the medicinally important diosgenin saponins.</title>
        <authorList>
            <person name="Li Y."/>
            <person name="Tan C."/>
            <person name="Li Z."/>
            <person name="Guo J."/>
            <person name="Li S."/>
            <person name="Chen X."/>
            <person name="Wang C."/>
            <person name="Dai X."/>
            <person name="Yang H."/>
            <person name="Song W."/>
            <person name="Hou L."/>
            <person name="Xu J."/>
            <person name="Tong Z."/>
            <person name="Xu A."/>
            <person name="Yuan X."/>
            <person name="Wang W."/>
            <person name="Yang Q."/>
            <person name="Chen L."/>
            <person name="Sun Z."/>
            <person name="Wang K."/>
            <person name="Pan B."/>
            <person name="Chen J."/>
            <person name="Bao Y."/>
            <person name="Liu F."/>
            <person name="Qi X."/>
            <person name="Gang D.R."/>
            <person name="Wen J."/>
            <person name="Li J."/>
        </authorList>
    </citation>
    <scope>NUCLEOTIDE SEQUENCE</scope>
    <source>
        <strain evidence="7">Dzin_1.0</strain>
    </source>
</reference>
<dbReference type="GO" id="GO:0000166">
    <property type="term" value="F:nucleotide binding"/>
    <property type="evidence" value="ECO:0007669"/>
    <property type="project" value="UniProtKB-KW"/>
</dbReference>
<evidence type="ECO:0000313" key="8">
    <source>
        <dbReference type="EMBL" id="KAJ0986865.1"/>
    </source>
</evidence>
<evidence type="ECO:0000259" key="6">
    <source>
        <dbReference type="Pfam" id="PF18052"/>
    </source>
</evidence>
<evidence type="ECO:0000256" key="2">
    <source>
        <dbReference type="ARBA" id="ARBA00022614"/>
    </source>
</evidence>
<evidence type="ECO:0000256" key="3">
    <source>
        <dbReference type="ARBA" id="ARBA00022737"/>
    </source>
</evidence>
<keyword evidence="5" id="KW-0611">Plant defense</keyword>
<reference evidence="7" key="1">
    <citation type="submission" date="2021-03" db="EMBL/GenBank/DDBJ databases">
        <authorList>
            <person name="Li Z."/>
            <person name="Yang C."/>
        </authorList>
    </citation>
    <scope>NUCLEOTIDE SEQUENCE</scope>
    <source>
        <strain evidence="7">Dzin_1.0</strain>
        <tissue evidence="7">Leaf</tissue>
    </source>
</reference>
<proteinExistence type="inferred from homology"/>
<protein>
    <recommendedName>
        <fullName evidence="6">Disease resistance N-terminal domain-containing protein</fullName>
    </recommendedName>
</protein>
<evidence type="ECO:0000256" key="1">
    <source>
        <dbReference type="ARBA" id="ARBA00008894"/>
    </source>
</evidence>
<accession>A0A9D5D822</accession>
<dbReference type="InterPro" id="IPR041118">
    <property type="entry name" value="Rx_N"/>
</dbReference>
<dbReference type="CDD" id="cd14798">
    <property type="entry name" value="RX-CC_like"/>
    <property type="match status" value="1"/>
</dbReference>
<dbReference type="Gene3D" id="1.20.5.4130">
    <property type="match status" value="1"/>
</dbReference>
<keyword evidence="2" id="KW-0433">Leucine-rich repeat</keyword>